<dbReference type="RefSeq" id="WP_179918411.1">
    <property type="nucleotide sequence ID" value="NZ_CP058909.1"/>
</dbReference>
<evidence type="ECO:0000313" key="8">
    <source>
        <dbReference type="EMBL" id="QLH83362.1"/>
    </source>
</evidence>
<sequence length="306" mass="34696">MASDGSAHGTDHSGPLCAFPYYGGKTAYAKQIAERMPAHRRYVEAFGGGGSVLLNKPRSDIEVFNDADENLVRFFRVLRHREDELRGWLESCPYARAEHEKWATQFYGAGEVPDDLDDVTRAGRWFVLRHTQYGAITKSRSGFSTPYERNEARSLRQNVDRLDLVRERFADVVVECDDYAALADRYDGPDTFWYFDPPYVGNEHEYLGEFSHAEFVETVAELEGDWMISYRELPDGLRDLAETVDEFGATDRADGVKKETERLVMSYDPGQVRAFAEAEQRTLFAATDGGKERSIEPGTQQPEGSQ</sequence>
<dbReference type="InterPro" id="IPR029063">
    <property type="entry name" value="SAM-dependent_MTases_sf"/>
</dbReference>
<dbReference type="KEGG" id="hpel:HZS54_17750"/>
<evidence type="ECO:0000313" key="9">
    <source>
        <dbReference type="Proteomes" id="UP000509346"/>
    </source>
</evidence>
<dbReference type="REBASE" id="411884">
    <property type="entry name" value="M.HpeR2ORF17750P"/>
</dbReference>
<dbReference type="AlphaFoldDB" id="A0A7D5PCN8"/>
<evidence type="ECO:0000256" key="4">
    <source>
        <dbReference type="ARBA" id="ARBA00022679"/>
    </source>
</evidence>
<comment type="catalytic activity">
    <reaction evidence="6">
        <text>a 2'-deoxyadenosine in DNA + S-adenosyl-L-methionine = an N(6)-methyl-2'-deoxyadenosine in DNA + S-adenosyl-L-homocysteine + H(+)</text>
        <dbReference type="Rhea" id="RHEA:15197"/>
        <dbReference type="Rhea" id="RHEA-COMP:12418"/>
        <dbReference type="Rhea" id="RHEA-COMP:12419"/>
        <dbReference type="ChEBI" id="CHEBI:15378"/>
        <dbReference type="ChEBI" id="CHEBI:57856"/>
        <dbReference type="ChEBI" id="CHEBI:59789"/>
        <dbReference type="ChEBI" id="CHEBI:90615"/>
        <dbReference type="ChEBI" id="CHEBI:90616"/>
        <dbReference type="EC" id="2.1.1.72"/>
    </reaction>
</comment>
<evidence type="ECO:0000256" key="1">
    <source>
        <dbReference type="ARBA" id="ARBA00006594"/>
    </source>
</evidence>
<dbReference type="EC" id="2.1.1.72" evidence="2"/>
<dbReference type="EMBL" id="CP058909">
    <property type="protein sequence ID" value="QLH83362.1"/>
    <property type="molecule type" value="Genomic_DNA"/>
</dbReference>
<dbReference type="GO" id="GO:0006298">
    <property type="term" value="P:mismatch repair"/>
    <property type="evidence" value="ECO:0007669"/>
    <property type="project" value="TreeGrafter"/>
</dbReference>
<evidence type="ECO:0000256" key="7">
    <source>
        <dbReference type="SAM" id="MobiDB-lite"/>
    </source>
</evidence>
<dbReference type="GO" id="GO:0009007">
    <property type="term" value="F:site-specific DNA-methyltransferase (adenine-specific) activity"/>
    <property type="evidence" value="ECO:0007669"/>
    <property type="project" value="UniProtKB-EC"/>
</dbReference>
<dbReference type="Pfam" id="PF02086">
    <property type="entry name" value="MethyltransfD12"/>
    <property type="match status" value="1"/>
</dbReference>
<protein>
    <recommendedName>
        <fullName evidence="2">site-specific DNA-methyltransferase (adenine-specific)</fullName>
        <ecNumber evidence="2">2.1.1.72</ecNumber>
    </recommendedName>
</protein>
<dbReference type="OrthoDB" id="372040at2157"/>
<reference evidence="8 9" key="1">
    <citation type="submission" date="2020-07" db="EMBL/GenBank/DDBJ databases">
        <title>Halosimplex litoreum sp. nov. and Halosimplex rubrum sp. nov., isolated from different salt environments.</title>
        <authorList>
            <person name="Cui H."/>
        </authorList>
    </citation>
    <scope>NUCLEOTIDE SEQUENCE [LARGE SCALE GENOMIC DNA]</scope>
    <source>
        <strain evidence="8 9">R2</strain>
    </source>
</reference>
<dbReference type="GO" id="GO:0009307">
    <property type="term" value="P:DNA restriction-modification system"/>
    <property type="evidence" value="ECO:0007669"/>
    <property type="project" value="InterPro"/>
</dbReference>
<dbReference type="Gene3D" id="1.10.1020.10">
    <property type="entry name" value="Adenine-specific Methyltransferase, Domain 2"/>
    <property type="match status" value="1"/>
</dbReference>
<dbReference type="GO" id="GO:0043565">
    <property type="term" value="F:sequence-specific DNA binding"/>
    <property type="evidence" value="ECO:0007669"/>
    <property type="project" value="TreeGrafter"/>
</dbReference>
<keyword evidence="9" id="KW-1185">Reference proteome</keyword>
<evidence type="ECO:0000256" key="6">
    <source>
        <dbReference type="ARBA" id="ARBA00047942"/>
    </source>
</evidence>
<dbReference type="PRINTS" id="PR00505">
    <property type="entry name" value="D12N6MTFRASE"/>
</dbReference>
<keyword evidence="3 8" id="KW-0489">Methyltransferase</keyword>
<dbReference type="InterPro" id="IPR023095">
    <property type="entry name" value="Ade_MeTrfase_dom_2"/>
</dbReference>
<dbReference type="GO" id="GO:1904047">
    <property type="term" value="F:S-adenosyl-L-methionine binding"/>
    <property type="evidence" value="ECO:0007669"/>
    <property type="project" value="TreeGrafter"/>
</dbReference>
<evidence type="ECO:0000256" key="2">
    <source>
        <dbReference type="ARBA" id="ARBA00011900"/>
    </source>
</evidence>
<proteinExistence type="inferred from homology"/>
<feature type="compositionally biased region" description="Polar residues" evidence="7">
    <location>
        <begin position="297"/>
        <end position="306"/>
    </location>
</feature>
<organism evidence="8 9">
    <name type="scientific">Halosimplex pelagicum</name>
    <dbReference type="NCBI Taxonomy" id="869886"/>
    <lineage>
        <taxon>Archaea</taxon>
        <taxon>Methanobacteriati</taxon>
        <taxon>Methanobacteriota</taxon>
        <taxon>Stenosarchaea group</taxon>
        <taxon>Halobacteria</taxon>
        <taxon>Halobacteriales</taxon>
        <taxon>Haloarculaceae</taxon>
        <taxon>Halosimplex</taxon>
    </lineage>
</organism>
<evidence type="ECO:0000256" key="3">
    <source>
        <dbReference type="ARBA" id="ARBA00022603"/>
    </source>
</evidence>
<feature type="region of interest" description="Disordered" evidence="7">
    <location>
        <begin position="285"/>
        <end position="306"/>
    </location>
</feature>
<dbReference type="Gene3D" id="3.40.50.150">
    <property type="entry name" value="Vaccinia Virus protein VP39"/>
    <property type="match status" value="1"/>
</dbReference>
<dbReference type="Proteomes" id="UP000509346">
    <property type="component" value="Chromosome"/>
</dbReference>
<comment type="similarity">
    <text evidence="1">Belongs to the N(4)/N(6)-methyltransferase family.</text>
</comment>
<dbReference type="SUPFAM" id="SSF53335">
    <property type="entry name" value="S-adenosyl-L-methionine-dependent methyltransferases"/>
    <property type="match status" value="1"/>
</dbReference>
<dbReference type="InterPro" id="IPR012327">
    <property type="entry name" value="MeTrfase_D12"/>
</dbReference>
<keyword evidence="5" id="KW-0949">S-adenosyl-L-methionine</keyword>
<name>A0A7D5PCN8_9EURY</name>
<accession>A0A7D5PCN8</accession>
<evidence type="ECO:0000256" key="5">
    <source>
        <dbReference type="ARBA" id="ARBA00022691"/>
    </source>
</evidence>
<keyword evidence="4" id="KW-0808">Transferase</keyword>
<dbReference type="GO" id="GO:0032259">
    <property type="term" value="P:methylation"/>
    <property type="evidence" value="ECO:0007669"/>
    <property type="project" value="UniProtKB-KW"/>
</dbReference>
<dbReference type="GeneID" id="56084473"/>
<gene>
    <name evidence="8" type="ORF">HZS54_17750</name>
</gene>
<dbReference type="PANTHER" id="PTHR30481">
    <property type="entry name" value="DNA ADENINE METHYLASE"/>
    <property type="match status" value="1"/>
</dbReference>